<dbReference type="Pfam" id="PF01584">
    <property type="entry name" value="CheW"/>
    <property type="match status" value="1"/>
</dbReference>
<dbReference type="RefSeq" id="WP_088916786.1">
    <property type="nucleotide sequence ID" value="NZ_CP018632.1"/>
</dbReference>
<dbReference type="Proteomes" id="UP000250079">
    <property type="component" value="Chromosome"/>
</dbReference>
<protein>
    <recommendedName>
        <fullName evidence="1">CheW-like domain-containing protein</fullName>
    </recommendedName>
</protein>
<dbReference type="InterPro" id="IPR002545">
    <property type="entry name" value="CheW-lke_dom"/>
</dbReference>
<keyword evidence="3" id="KW-1185">Reference proteome</keyword>
<dbReference type="PROSITE" id="PS50851">
    <property type="entry name" value="CHEW"/>
    <property type="match status" value="1"/>
</dbReference>
<dbReference type="InterPro" id="IPR036061">
    <property type="entry name" value="CheW-like_dom_sf"/>
</dbReference>
<dbReference type="SUPFAM" id="SSF50341">
    <property type="entry name" value="CheW-like"/>
    <property type="match status" value="1"/>
</dbReference>
<dbReference type="GO" id="GO:0006935">
    <property type="term" value="P:chemotaxis"/>
    <property type="evidence" value="ECO:0007669"/>
    <property type="project" value="InterPro"/>
</dbReference>
<gene>
    <name evidence="2" type="ORF">IMCC3135_06100</name>
</gene>
<proteinExistence type="predicted"/>
<reference evidence="2 3" key="1">
    <citation type="submission" date="2016-12" db="EMBL/GenBank/DDBJ databases">
        <authorList>
            <person name="Song W.-J."/>
            <person name="Kurnit D.M."/>
        </authorList>
    </citation>
    <scope>NUCLEOTIDE SEQUENCE [LARGE SCALE GENOMIC DNA]</scope>
    <source>
        <strain evidence="2 3">IMCC3135</strain>
    </source>
</reference>
<evidence type="ECO:0000313" key="2">
    <source>
        <dbReference type="EMBL" id="ASJ71332.1"/>
    </source>
</evidence>
<accession>A0A2Z2NIZ4</accession>
<organism evidence="2 3">
    <name type="scientific">Granulosicoccus antarcticus IMCC3135</name>
    <dbReference type="NCBI Taxonomy" id="1192854"/>
    <lineage>
        <taxon>Bacteria</taxon>
        <taxon>Pseudomonadati</taxon>
        <taxon>Pseudomonadota</taxon>
        <taxon>Gammaproteobacteria</taxon>
        <taxon>Chromatiales</taxon>
        <taxon>Granulosicoccaceae</taxon>
        <taxon>Granulosicoccus</taxon>
    </lineage>
</organism>
<dbReference type="OrthoDB" id="5298045at2"/>
<dbReference type="EMBL" id="CP018632">
    <property type="protein sequence ID" value="ASJ71332.1"/>
    <property type="molecule type" value="Genomic_DNA"/>
</dbReference>
<dbReference type="KEGG" id="gai:IMCC3135_06100"/>
<sequence length="149" mass="15683">MASQHLLFEASGLTLAAPGDLIKAIHESLQVRTVAGTQSWFRGLAVAHGKLLPVTDLGAFAGRRSSTGRTLELSDATGIAALQIDTVYGLSNVPVSDVPLNDSELSGVNGSNLALTDRAIVFENRIHRLLDVAALVQSPAFLNIAETTH</sequence>
<dbReference type="GO" id="GO:0007165">
    <property type="term" value="P:signal transduction"/>
    <property type="evidence" value="ECO:0007669"/>
    <property type="project" value="InterPro"/>
</dbReference>
<evidence type="ECO:0000259" key="1">
    <source>
        <dbReference type="PROSITE" id="PS50851"/>
    </source>
</evidence>
<dbReference type="AlphaFoldDB" id="A0A2Z2NIZ4"/>
<name>A0A2Z2NIZ4_9GAMM</name>
<feature type="domain" description="CheW-like" evidence="1">
    <location>
        <begin position="2"/>
        <end position="141"/>
    </location>
</feature>
<evidence type="ECO:0000313" key="3">
    <source>
        <dbReference type="Proteomes" id="UP000250079"/>
    </source>
</evidence>